<keyword evidence="11 12" id="KW-0472">Membrane</keyword>
<protein>
    <recommendedName>
        <fullName evidence="4 12">Heme exporter protein B</fullName>
    </recommendedName>
</protein>
<proteinExistence type="inferred from homology"/>
<name>A0A5C6ULA6_9SPHN</name>
<dbReference type="GO" id="GO:0015232">
    <property type="term" value="F:heme transmembrane transporter activity"/>
    <property type="evidence" value="ECO:0007669"/>
    <property type="project" value="InterPro"/>
</dbReference>
<evidence type="ECO:0000256" key="13">
    <source>
        <dbReference type="SAM" id="Phobius"/>
    </source>
</evidence>
<feature type="transmembrane region" description="Helical" evidence="13">
    <location>
        <begin position="52"/>
        <end position="71"/>
    </location>
</feature>
<dbReference type="InterPro" id="IPR026031">
    <property type="entry name" value="Cyt_c_CcmB_bac"/>
</dbReference>
<dbReference type="Proteomes" id="UP000321129">
    <property type="component" value="Unassembled WGS sequence"/>
</dbReference>
<keyword evidence="10 13" id="KW-1133">Transmembrane helix</keyword>
<feature type="transmembrane region" description="Helical" evidence="13">
    <location>
        <begin position="21"/>
        <end position="40"/>
    </location>
</feature>
<keyword evidence="5 12" id="KW-0813">Transport</keyword>
<organism evidence="14 15">
    <name type="scientific">Flavisphingopyxis soli</name>
    <dbReference type="NCBI Taxonomy" id="2601267"/>
    <lineage>
        <taxon>Bacteria</taxon>
        <taxon>Pseudomonadati</taxon>
        <taxon>Pseudomonadota</taxon>
        <taxon>Alphaproteobacteria</taxon>
        <taxon>Sphingomonadales</taxon>
        <taxon>Sphingopyxidaceae</taxon>
        <taxon>Flavisphingopyxis</taxon>
    </lineage>
</organism>
<dbReference type="PANTHER" id="PTHR30070:SF1">
    <property type="entry name" value="CYTOCHROME C BIOGENESIS B-RELATED"/>
    <property type="match status" value="1"/>
</dbReference>
<feature type="transmembrane region" description="Helical" evidence="13">
    <location>
        <begin position="159"/>
        <end position="179"/>
    </location>
</feature>
<feature type="transmembrane region" description="Helical" evidence="13">
    <location>
        <begin position="129"/>
        <end position="152"/>
    </location>
</feature>
<keyword evidence="6 12" id="KW-1003">Cell membrane</keyword>
<evidence type="ECO:0000256" key="9">
    <source>
        <dbReference type="ARBA" id="ARBA00022748"/>
    </source>
</evidence>
<dbReference type="RefSeq" id="WP_147121740.1">
    <property type="nucleotide sequence ID" value="NZ_VOPY01000001.1"/>
</dbReference>
<dbReference type="GO" id="GO:1903607">
    <property type="term" value="P:cytochrome c biosynthetic process"/>
    <property type="evidence" value="ECO:0007669"/>
    <property type="project" value="TreeGrafter"/>
</dbReference>
<feature type="transmembrane region" description="Helical" evidence="13">
    <location>
        <begin position="191"/>
        <end position="210"/>
    </location>
</feature>
<evidence type="ECO:0000256" key="10">
    <source>
        <dbReference type="ARBA" id="ARBA00022989"/>
    </source>
</evidence>
<evidence type="ECO:0000256" key="1">
    <source>
        <dbReference type="ARBA" id="ARBA00002442"/>
    </source>
</evidence>
<comment type="similarity">
    <text evidence="3 12">Belongs to the CcmB/CycW/HelB family.</text>
</comment>
<feature type="transmembrane region" description="Helical" evidence="13">
    <location>
        <begin position="92"/>
        <end position="117"/>
    </location>
</feature>
<keyword evidence="15" id="KW-1185">Reference proteome</keyword>
<comment type="caution">
    <text evidence="14">The sequence shown here is derived from an EMBL/GenBank/DDBJ whole genome shotgun (WGS) entry which is preliminary data.</text>
</comment>
<evidence type="ECO:0000256" key="2">
    <source>
        <dbReference type="ARBA" id="ARBA00004429"/>
    </source>
</evidence>
<keyword evidence="9 12" id="KW-0201">Cytochrome c-type biogenesis</keyword>
<dbReference type="Pfam" id="PF03379">
    <property type="entry name" value="CcmB"/>
    <property type="match status" value="1"/>
</dbReference>
<evidence type="ECO:0000256" key="8">
    <source>
        <dbReference type="ARBA" id="ARBA00022692"/>
    </source>
</evidence>
<dbReference type="PANTHER" id="PTHR30070">
    <property type="entry name" value="HEME EXPORTER PROTEIN B"/>
    <property type="match status" value="1"/>
</dbReference>
<reference evidence="14 15" key="1">
    <citation type="submission" date="2019-08" db="EMBL/GenBank/DDBJ databases">
        <title>Sphingorhabdus soil sp. nov., isolated from arctic soil.</title>
        <authorList>
            <person name="Liu Y."/>
        </authorList>
    </citation>
    <scope>NUCLEOTIDE SEQUENCE [LARGE SCALE GENOMIC DNA]</scope>
    <source>
        <strain evidence="14 15">D-2Q-5-6</strain>
    </source>
</reference>
<evidence type="ECO:0000313" key="14">
    <source>
        <dbReference type="EMBL" id="TXC73903.1"/>
    </source>
</evidence>
<dbReference type="PRINTS" id="PR01414">
    <property type="entry name" value="CCMBBIOGNSIS"/>
</dbReference>
<evidence type="ECO:0000256" key="5">
    <source>
        <dbReference type="ARBA" id="ARBA00022448"/>
    </source>
</evidence>
<dbReference type="AlphaFoldDB" id="A0A5C6ULA6"/>
<dbReference type="NCBIfam" id="TIGR01190">
    <property type="entry name" value="ccmB"/>
    <property type="match status" value="1"/>
</dbReference>
<evidence type="ECO:0000256" key="7">
    <source>
        <dbReference type="ARBA" id="ARBA00022519"/>
    </source>
</evidence>
<evidence type="ECO:0000256" key="12">
    <source>
        <dbReference type="PIRNR" id="PIRNR002764"/>
    </source>
</evidence>
<keyword evidence="7 12" id="KW-0997">Cell inner membrane</keyword>
<evidence type="ECO:0000256" key="4">
    <source>
        <dbReference type="ARBA" id="ARBA00016452"/>
    </source>
</evidence>
<accession>A0A5C6ULA6</accession>
<evidence type="ECO:0000256" key="3">
    <source>
        <dbReference type="ARBA" id="ARBA00010544"/>
    </source>
</evidence>
<gene>
    <name evidence="14" type="primary">ccmB</name>
    <name evidence="14" type="ORF">FSZ31_04035</name>
</gene>
<dbReference type="GO" id="GO:0017004">
    <property type="term" value="P:cytochrome complex assembly"/>
    <property type="evidence" value="ECO:0007669"/>
    <property type="project" value="UniProtKB-KW"/>
</dbReference>
<evidence type="ECO:0000256" key="6">
    <source>
        <dbReference type="ARBA" id="ARBA00022475"/>
    </source>
</evidence>
<keyword evidence="8 13" id="KW-0812">Transmembrane</keyword>
<sequence>MRLLATLFVRDLARSWRSGALWLPVGFYLLVAMLFPFAVGPDPVLLARTGGGMLWVAALLAALLPVDRLFADDARDGTLDQLALRGIGEESVVVARLAAHWLGFALPLLVATLPAAALLNLDGATLARLAIGLAIGTPALAALGVLVAALTLSLRGAGGIVGLLLLPLAVPVLIFGAGYAADAGGAPLKLLAAASLFLVAITPFAAAAALRAGRS</sequence>
<evidence type="ECO:0000313" key="15">
    <source>
        <dbReference type="Proteomes" id="UP000321129"/>
    </source>
</evidence>
<comment type="subcellular location">
    <subcellularLocation>
        <location evidence="2">Cell inner membrane</location>
        <topology evidence="2">Multi-pass membrane protein</topology>
    </subcellularLocation>
</comment>
<dbReference type="OrthoDB" id="9812915at2"/>
<comment type="function">
    <text evidence="1 12">Required for the export of heme to the periplasm for the biogenesis of c-type cytochromes.</text>
</comment>
<dbReference type="EMBL" id="VOPY01000001">
    <property type="protein sequence ID" value="TXC73903.1"/>
    <property type="molecule type" value="Genomic_DNA"/>
</dbReference>
<dbReference type="PIRSF" id="PIRSF002764">
    <property type="entry name" value="CcmB"/>
    <property type="match status" value="1"/>
</dbReference>
<dbReference type="InterPro" id="IPR003544">
    <property type="entry name" value="Cyt_c_biogenesis_CcmB"/>
</dbReference>
<dbReference type="GO" id="GO:0005886">
    <property type="term" value="C:plasma membrane"/>
    <property type="evidence" value="ECO:0007669"/>
    <property type="project" value="UniProtKB-SubCell"/>
</dbReference>
<evidence type="ECO:0000256" key="11">
    <source>
        <dbReference type="ARBA" id="ARBA00023136"/>
    </source>
</evidence>